<keyword evidence="2" id="KW-0472">Membrane</keyword>
<dbReference type="OrthoDB" id="232801at2"/>
<keyword evidence="2" id="KW-1133">Transmembrane helix</keyword>
<dbReference type="EMBL" id="CP036274">
    <property type="protein sequence ID" value="QDU27976.1"/>
    <property type="molecule type" value="Genomic_DNA"/>
</dbReference>
<evidence type="ECO:0000313" key="4">
    <source>
        <dbReference type="Proteomes" id="UP000315017"/>
    </source>
</evidence>
<evidence type="ECO:0000256" key="2">
    <source>
        <dbReference type="SAM" id="Phobius"/>
    </source>
</evidence>
<keyword evidence="2" id="KW-0812">Transmembrane</keyword>
<feature type="region of interest" description="Disordered" evidence="1">
    <location>
        <begin position="199"/>
        <end position="494"/>
    </location>
</feature>
<organism evidence="3 4">
    <name type="scientific">Anatilimnocola aggregata</name>
    <dbReference type="NCBI Taxonomy" id="2528021"/>
    <lineage>
        <taxon>Bacteria</taxon>
        <taxon>Pseudomonadati</taxon>
        <taxon>Planctomycetota</taxon>
        <taxon>Planctomycetia</taxon>
        <taxon>Pirellulales</taxon>
        <taxon>Pirellulaceae</taxon>
        <taxon>Anatilimnocola</taxon>
    </lineage>
</organism>
<sequence length="546" mass="58281">MNGIALLMIAATLGVEYDWRTTDDGQIEYVLIVEPDFITALAEGSEIRSSVPPELESVQRLCIRIAPPANAAAAPRPESQQRKLPASAFLTSRAGQRPGEPMTILWKANGQPEENISVRYGWQPTKEGLLEYFVQVDPKLLRTLVPGDEIYTLLSTEAGRVDTFVVFSNTKPLPRVAGRPAAAPLGAAPLANAPLGATPFAANDTSKTRPALSTPPLGPGSTNLNGSSNPYSPYSSTGTAPAPLAPLGPAPGSTAPPSQFNWTTPPTTTGTAPAANDRFASNTPRGFGTTGDSTLENSRVNPATGYEPVQPGLNNGGYQNPNPRTDMTRPNLGAPQLPSMQPPANGYANDFRNTGLNPGLRDNSLPNQQPAADPYAPRDPYRQDPPLPTAPRNDLFPSNNNNYANNPYPNNPQTPAYRPNDQLPPAGNVPYRPTVGSPQDNLAGRGFNDPNMPTGQSANYGSTSPDNRMASLSNAPLSLPPARVDSRGNPLAPGVEPEKPWWTLLFTVIILFFSIGANLYLGWTAAEFYSRYRLAVERLRSSGGRG</sequence>
<dbReference type="RefSeq" id="WP_145089490.1">
    <property type="nucleotide sequence ID" value="NZ_CP036274.1"/>
</dbReference>
<protein>
    <submittedName>
        <fullName evidence="3">Uncharacterized protein</fullName>
    </submittedName>
</protein>
<feature type="compositionally biased region" description="Polar residues" evidence="1">
    <location>
        <begin position="279"/>
        <end position="301"/>
    </location>
</feature>
<feature type="compositionally biased region" description="Polar residues" evidence="1">
    <location>
        <begin position="451"/>
        <end position="476"/>
    </location>
</feature>
<feature type="compositionally biased region" description="Polar residues" evidence="1">
    <location>
        <begin position="312"/>
        <end position="325"/>
    </location>
</feature>
<feature type="compositionally biased region" description="Low complexity" evidence="1">
    <location>
        <begin position="399"/>
        <end position="408"/>
    </location>
</feature>
<gene>
    <name evidence="3" type="ORF">ETAA8_30680</name>
</gene>
<evidence type="ECO:0000313" key="3">
    <source>
        <dbReference type="EMBL" id="QDU27976.1"/>
    </source>
</evidence>
<accession>A0A517YCK5</accession>
<dbReference type="Proteomes" id="UP000315017">
    <property type="component" value="Chromosome"/>
</dbReference>
<dbReference type="KEGG" id="aagg:ETAA8_30680"/>
<proteinExistence type="predicted"/>
<feature type="compositionally biased region" description="Low complexity" evidence="1">
    <location>
        <begin position="250"/>
        <end position="275"/>
    </location>
</feature>
<keyword evidence="4" id="KW-1185">Reference proteome</keyword>
<dbReference type="AlphaFoldDB" id="A0A517YCK5"/>
<evidence type="ECO:0000256" key="1">
    <source>
        <dbReference type="SAM" id="MobiDB-lite"/>
    </source>
</evidence>
<feature type="transmembrane region" description="Helical" evidence="2">
    <location>
        <begin position="501"/>
        <end position="523"/>
    </location>
</feature>
<name>A0A517YCK5_9BACT</name>
<feature type="compositionally biased region" description="Low complexity" evidence="1">
    <location>
        <begin position="225"/>
        <end position="242"/>
    </location>
</feature>
<reference evidence="3 4" key="1">
    <citation type="submission" date="2019-02" db="EMBL/GenBank/DDBJ databases">
        <title>Deep-cultivation of Planctomycetes and their phenomic and genomic characterization uncovers novel biology.</title>
        <authorList>
            <person name="Wiegand S."/>
            <person name="Jogler M."/>
            <person name="Boedeker C."/>
            <person name="Pinto D."/>
            <person name="Vollmers J."/>
            <person name="Rivas-Marin E."/>
            <person name="Kohn T."/>
            <person name="Peeters S.H."/>
            <person name="Heuer A."/>
            <person name="Rast P."/>
            <person name="Oberbeckmann S."/>
            <person name="Bunk B."/>
            <person name="Jeske O."/>
            <person name="Meyerdierks A."/>
            <person name="Storesund J.E."/>
            <person name="Kallscheuer N."/>
            <person name="Luecker S."/>
            <person name="Lage O.M."/>
            <person name="Pohl T."/>
            <person name="Merkel B.J."/>
            <person name="Hornburger P."/>
            <person name="Mueller R.-W."/>
            <person name="Bruemmer F."/>
            <person name="Labrenz M."/>
            <person name="Spormann A.M."/>
            <person name="Op den Camp H."/>
            <person name="Overmann J."/>
            <person name="Amann R."/>
            <person name="Jetten M.S.M."/>
            <person name="Mascher T."/>
            <person name="Medema M.H."/>
            <person name="Devos D.P."/>
            <person name="Kaster A.-K."/>
            <person name="Ovreas L."/>
            <person name="Rohde M."/>
            <person name="Galperin M.Y."/>
            <person name="Jogler C."/>
        </authorList>
    </citation>
    <scope>NUCLEOTIDE SEQUENCE [LARGE SCALE GENOMIC DNA]</scope>
    <source>
        <strain evidence="3 4">ETA_A8</strain>
    </source>
</reference>